<dbReference type="AlphaFoldDB" id="A0A9P6T2M2"/>
<comment type="caution">
    <text evidence="3">The sequence shown here is derived from an EMBL/GenBank/DDBJ whole genome shotgun (WGS) entry which is preliminary data.</text>
</comment>
<dbReference type="PANTHER" id="PTHR47942:SF63">
    <property type="entry name" value="PENTATRICOPEPTIDE REPEAT-CONTAINING PROTEIN"/>
    <property type="match status" value="1"/>
</dbReference>
<sequence length="1119" mass="124712">MHSVVRTVKAGSPLSKGIHSKSAYSNVATLLLPSKAITFYQHTHKAAIASLSTATRCSGTSIVTIPAQRSFLWTNPKTWKPRLYSTSQSTSITPGSPGTTSEVIQELESLLAKNDYEGFQKAYLAASANITKDIYHFLLKTLAEHPGAFATLSSLPSSTASTNATPESASSHGTMPSDPINSAINILTDMNHEANMGNSALQPDRETILLLLRVAGSKSSLSPKTLEQGGEYGAWESIRVLVDAIRHGRLPAVMSSDQWELPDLNFELDKDLWKAMFECVHSSAAAVVAQGSGLKGGLLQRELDTMTFLMADQLIKSQDVAMDNQLWRYVVEAFGNARSVSRLTSILPKLPAMDNESSELYSTVSESLANNGLINQAMNIMSSLSATLDALPSISPFVALARQHAKIGDYEAIRHDLKVWDDKGESSPMNDSNLVNLHRSMLVASSMALDRLVNVVSRSFKDRQMNTLPLDVLPGLVTPPQLSRQQYSEATYLWMRSQGSMNVIPLGERTPEDYDVLMRIMTRLNLLQPKEWGLKHAEKLITDMKQQGLKPLQTTYYTLMETIARTREYGVSRESGGVAERVIKVFKDMTTQEGYTAQSAKDFRPLIEACFGIYSYSPFSAGQWMYSNQLYPASMSALKKVEGMMRDAIAPEADWSDDNSNGSSQFHDSITIASVLGGLGHGDEVEELLKRWENLPLEGIERDTLLYQTFIGASYGQEKLARYVLRTARYDMLKEQPAVRMTPEIFAGLLNCCVRVQDAISARALIAQYSSSGDIQKTAEWYVPMVRTCLMINGMEEEGAFLLQEMKKSNMRMNSFSGAFFEFLMDYFIMERMDYSAGREIFKDFVKSEQNEVEELLAARDRYNKVSQLPVTAQSDSRYISSFKDGVEVKMISNGELNWRAKRLQSPVGHWIERIDVTPKTASMLNLLALSYIRERPTLLEYEKTSGFNTGSTEHLREAQIVMHYLTGEAKRHSRRAHVSTAGQEEERANSPMIPGVKTETLSQSISHTDSISVPESRPISSSLLRDSSSRLLSFPSEFGSVKEERYGHASTGKLLYVNKYILGEYIDMCIKEGSPEMIAEADWALNTIMPRVIGKANMSKDAQRLRQALDSVRNKQYQ</sequence>
<organism evidence="3 4">
    <name type="scientific">Entomortierella chlamydospora</name>
    <dbReference type="NCBI Taxonomy" id="101097"/>
    <lineage>
        <taxon>Eukaryota</taxon>
        <taxon>Fungi</taxon>
        <taxon>Fungi incertae sedis</taxon>
        <taxon>Mucoromycota</taxon>
        <taxon>Mortierellomycotina</taxon>
        <taxon>Mortierellomycetes</taxon>
        <taxon>Mortierellales</taxon>
        <taxon>Mortierellaceae</taxon>
        <taxon>Entomortierella</taxon>
    </lineage>
</organism>
<dbReference type="Proteomes" id="UP000703661">
    <property type="component" value="Unassembled WGS sequence"/>
</dbReference>
<proteinExistence type="predicted"/>
<gene>
    <name evidence="3" type="ORF">BGZ80_004228</name>
</gene>
<dbReference type="Gene3D" id="1.25.40.10">
    <property type="entry name" value="Tetratricopeptide repeat domain"/>
    <property type="match status" value="1"/>
</dbReference>
<name>A0A9P6T2M2_9FUNG</name>
<accession>A0A9P6T2M2</accession>
<feature type="compositionally biased region" description="Low complexity" evidence="2">
    <location>
        <begin position="155"/>
        <end position="171"/>
    </location>
</feature>
<evidence type="ECO:0000313" key="4">
    <source>
        <dbReference type="Proteomes" id="UP000703661"/>
    </source>
</evidence>
<reference evidence="3" key="1">
    <citation type="journal article" date="2020" name="Fungal Divers.">
        <title>Resolving the Mortierellaceae phylogeny through synthesis of multi-gene phylogenetics and phylogenomics.</title>
        <authorList>
            <person name="Vandepol N."/>
            <person name="Liber J."/>
            <person name="Desiro A."/>
            <person name="Na H."/>
            <person name="Kennedy M."/>
            <person name="Barry K."/>
            <person name="Grigoriev I.V."/>
            <person name="Miller A.N."/>
            <person name="O'Donnell K."/>
            <person name="Stajich J.E."/>
            <person name="Bonito G."/>
        </authorList>
    </citation>
    <scope>NUCLEOTIDE SEQUENCE</scope>
    <source>
        <strain evidence="3">NRRL 2769</strain>
    </source>
</reference>
<dbReference type="OrthoDB" id="185373at2759"/>
<keyword evidence="1" id="KW-0677">Repeat</keyword>
<evidence type="ECO:0000256" key="1">
    <source>
        <dbReference type="ARBA" id="ARBA00022737"/>
    </source>
</evidence>
<dbReference type="InterPro" id="IPR011990">
    <property type="entry name" value="TPR-like_helical_dom_sf"/>
</dbReference>
<evidence type="ECO:0000256" key="2">
    <source>
        <dbReference type="SAM" id="MobiDB-lite"/>
    </source>
</evidence>
<keyword evidence="4" id="KW-1185">Reference proteome</keyword>
<dbReference type="EMBL" id="JAAAID010000218">
    <property type="protein sequence ID" value="KAG0020417.1"/>
    <property type="molecule type" value="Genomic_DNA"/>
</dbReference>
<feature type="region of interest" description="Disordered" evidence="2">
    <location>
        <begin position="155"/>
        <end position="182"/>
    </location>
</feature>
<evidence type="ECO:0000313" key="3">
    <source>
        <dbReference type="EMBL" id="KAG0020417.1"/>
    </source>
</evidence>
<protein>
    <submittedName>
        <fullName evidence="3">Uncharacterized protein</fullName>
    </submittedName>
</protein>
<dbReference type="PANTHER" id="PTHR47942">
    <property type="entry name" value="TETRATRICOPEPTIDE REPEAT (TPR)-LIKE SUPERFAMILY PROTEIN-RELATED"/>
    <property type="match status" value="1"/>
</dbReference>
<dbReference type="InterPro" id="IPR051222">
    <property type="entry name" value="PPR/CCM1_RNA-binding"/>
</dbReference>